<organism evidence="1 2">
    <name type="scientific">Hypothenemus hampei</name>
    <name type="common">Coffee berry borer</name>
    <dbReference type="NCBI Taxonomy" id="57062"/>
    <lineage>
        <taxon>Eukaryota</taxon>
        <taxon>Metazoa</taxon>
        <taxon>Ecdysozoa</taxon>
        <taxon>Arthropoda</taxon>
        <taxon>Hexapoda</taxon>
        <taxon>Insecta</taxon>
        <taxon>Pterygota</taxon>
        <taxon>Neoptera</taxon>
        <taxon>Endopterygota</taxon>
        <taxon>Coleoptera</taxon>
        <taxon>Polyphaga</taxon>
        <taxon>Cucujiformia</taxon>
        <taxon>Curculionidae</taxon>
        <taxon>Scolytinae</taxon>
        <taxon>Hypothenemus</taxon>
    </lineage>
</organism>
<gene>
    <name evidence="1" type="ORF">ABEB36_007873</name>
</gene>
<keyword evidence="2" id="KW-1185">Reference proteome</keyword>
<dbReference type="EMBL" id="JBDJPC010000005">
    <property type="protein sequence ID" value="KAL1502775.1"/>
    <property type="molecule type" value="Genomic_DNA"/>
</dbReference>
<evidence type="ECO:0000313" key="2">
    <source>
        <dbReference type="Proteomes" id="UP001566132"/>
    </source>
</evidence>
<dbReference type="AlphaFoldDB" id="A0ABD1EVY0"/>
<proteinExistence type="predicted"/>
<reference evidence="1 2" key="1">
    <citation type="submission" date="2024-05" db="EMBL/GenBank/DDBJ databases">
        <title>Genetic variation in Jamaican populations of the coffee berry borer (Hypothenemus hampei).</title>
        <authorList>
            <person name="Errbii M."/>
            <person name="Myrie A."/>
        </authorList>
    </citation>
    <scope>NUCLEOTIDE SEQUENCE [LARGE SCALE GENOMIC DNA]</scope>
    <source>
        <strain evidence="1">JA-Hopewell-2020-01-JO</strain>
        <tissue evidence="1">Whole body</tissue>
    </source>
</reference>
<name>A0ABD1EVY0_HYPHA</name>
<comment type="caution">
    <text evidence="1">The sequence shown here is derived from an EMBL/GenBank/DDBJ whole genome shotgun (WGS) entry which is preliminary data.</text>
</comment>
<evidence type="ECO:0000313" key="1">
    <source>
        <dbReference type="EMBL" id="KAL1502775.1"/>
    </source>
</evidence>
<accession>A0ABD1EVY0</accession>
<protein>
    <submittedName>
        <fullName evidence="1">Uncharacterized protein</fullName>
    </submittedName>
</protein>
<dbReference type="Proteomes" id="UP001566132">
    <property type="component" value="Unassembled WGS sequence"/>
</dbReference>
<sequence length="66" mass="7739">MHCHIIVLADKNVAQKSCDNLRDPNMVSELEDVIGNEPIVDFIMRQQEYDYILDFSSDEDRMSLDY</sequence>